<accession>A0AAW4L2X4</accession>
<name>A0AAW4L2X4_9BACT</name>
<dbReference type="SFLD" id="SFLDG01123">
    <property type="entry name" value="methyltransferase_(Class_B)"/>
    <property type="match status" value="1"/>
</dbReference>
<dbReference type="PANTHER" id="PTHR43409:SF16">
    <property type="entry name" value="SLR0320 PROTEIN"/>
    <property type="match status" value="1"/>
</dbReference>
<evidence type="ECO:0000256" key="2">
    <source>
        <dbReference type="ARBA" id="ARBA00022691"/>
    </source>
</evidence>
<dbReference type="GO" id="GO:0046872">
    <property type="term" value="F:metal ion binding"/>
    <property type="evidence" value="ECO:0007669"/>
    <property type="project" value="UniProtKB-KW"/>
</dbReference>
<dbReference type="EMBL" id="JAHCVJ010000006">
    <property type="protein sequence ID" value="MBT0665479.1"/>
    <property type="molecule type" value="Genomic_DNA"/>
</dbReference>
<keyword evidence="10" id="KW-1185">Reference proteome</keyword>
<proteinExistence type="predicted"/>
<evidence type="ECO:0000256" key="5">
    <source>
        <dbReference type="ARBA" id="ARBA00023014"/>
    </source>
</evidence>
<keyword evidence="3" id="KW-0479">Metal-binding</keyword>
<dbReference type="RefSeq" id="WP_214172259.1">
    <property type="nucleotide sequence ID" value="NZ_JAHCVJ010000006.1"/>
</dbReference>
<evidence type="ECO:0000256" key="6">
    <source>
        <dbReference type="PROSITE-ProRule" id="PRU00339"/>
    </source>
</evidence>
<dbReference type="SUPFAM" id="SSF48452">
    <property type="entry name" value="TPR-like"/>
    <property type="match status" value="1"/>
</dbReference>
<dbReference type="Pfam" id="PF04055">
    <property type="entry name" value="Radical_SAM"/>
    <property type="match status" value="1"/>
</dbReference>
<keyword evidence="5" id="KW-0411">Iron-sulfur</keyword>
<dbReference type="Pfam" id="PF02310">
    <property type="entry name" value="B12-binding"/>
    <property type="match status" value="1"/>
</dbReference>
<dbReference type="InterPro" id="IPR006638">
    <property type="entry name" value="Elp3/MiaA/NifB-like_rSAM"/>
</dbReference>
<dbReference type="InterPro" id="IPR006158">
    <property type="entry name" value="Cobalamin-bd"/>
</dbReference>
<dbReference type="PROSITE" id="PS50005">
    <property type="entry name" value="TPR"/>
    <property type="match status" value="1"/>
</dbReference>
<dbReference type="Gene3D" id="3.80.30.20">
    <property type="entry name" value="tm_1862 like domain"/>
    <property type="match status" value="1"/>
</dbReference>
<organism evidence="9 10">
    <name type="scientific">Geoanaerobacter pelophilus</name>
    <dbReference type="NCBI Taxonomy" id="60036"/>
    <lineage>
        <taxon>Bacteria</taxon>
        <taxon>Pseudomonadati</taxon>
        <taxon>Thermodesulfobacteriota</taxon>
        <taxon>Desulfuromonadia</taxon>
        <taxon>Geobacterales</taxon>
        <taxon>Geobacteraceae</taxon>
        <taxon>Geoanaerobacter</taxon>
    </lineage>
</organism>
<dbReference type="InterPro" id="IPR007197">
    <property type="entry name" value="rSAM"/>
</dbReference>
<dbReference type="Proteomes" id="UP000811899">
    <property type="component" value="Unassembled WGS sequence"/>
</dbReference>
<dbReference type="SUPFAM" id="SSF102114">
    <property type="entry name" value="Radical SAM enzymes"/>
    <property type="match status" value="1"/>
</dbReference>
<dbReference type="SFLD" id="SFLDS00029">
    <property type="entry name" value="Radical_SAM"/>
    <property type="match status" value="1"/>
</dbReference>
<dbReference type="GO" id="GO:0003824">
    <property type="term" value="F:catalytic activity"/>
    <property type="evidence" value="ECO:0007669"/>
    <property type="project" value="InterPro"/>
</dbReference>
<keyword evidence="4" id="KW-0408">Iron</keyword>
<dbReference type="PANTHER" id="PTHR43409">
    <property type="entry name" value="ANAEROBIC MAGNESIUM-PROTOPORPHYRIN IX MONOMETHYL ESTER CYCLASE-RELATED"/>
    <property type="match status" value="1"/>
</dbReference>
<evidence type="ECO:0000256" key="1">
    <source>
        <dbReference type="ARBA" id="ARBA00001966"/>
    </source>
</evidence>
<dbReference type="CDD" id="cd01335">
    <property type="entry name" value="Radical_SAM"/>
    <property type="match status" value="1"/>
</dbReference>
<sequence length="543" mass="59730">MRILLAYKSHPEGVDDPYTSLLPIGLLSINAALCQAGFDSRVANLSLLDSHDIVSRLRADSPSVVGLSQFTHNRFETLEVARIVKSVLPDCFVLLGGPHATYRWREILASSPDVDAVALGEGEQTMLDLAAALAGKAGSLTSISGLAVRGEDGSAVFAGSRAPLATLDEIPFPGTYLNNSIGVDPRQQLEFIITSRGCPSTCRFCSSPLFWGRKLRFRSPGSMVDEIRFLRDRFGLIYFSIRDDTFTADRKRVIEFCRLLIEQRIFILWNCQSRVNALDREMLGWMKRAGCECIQLGIESGSLRVLESLGKKITPAESEAAAELVREVGIRLSIYLISGTVQETDDDIKATCRLIASMRPSDGQVSPLVYYPGTALFAEAVKKGAVGPDLFEKNPAPAFPVRGDQHVEKATRKLLKTVESAADSSQFTDADYKRQKKELGFCHTTNLMAGEFQALCGNERGAEREYREIITNEPDNPWGWLALGELFGDAGRVDEAIAAFQRLSELVPNHEPAYRALGELFRLIGDKKRSRLCLSRAAELCGG</sequence>
<evidence type="ECO:0000259" key="8">
    <source>
        <dbReference type="PROSITE" id="PS51918"/>
    </source>
</evidence>
<dbReference type="PROSITE" id="PS51918">
    <property type="entry name" value="RADICAL_SAM"/>
    <property type="match status" value="1"/>
</dbReference>
<dbReference type="InterPro" id="IPR023404">
    <property type="entry name" value="rSAM_horseshoe"/>
</dbReference>
<evidence type="ECO:0000259" key="7">
    <source>
        <dbReference type="PROSITE" id="PS51332"/>
    </source>
</evidence>
<dbReference type="SFLD" id="SFLDG01082">
    <property type="entry name" value="B12-binding_domain_containing"/>
    <property type="match status" value="1"/>
</dbReference>
<evidence type="ECO:0000256" key="4">
    <source>
        <dbReference type="ARBA" id="ARBA00023004"/>
    </source>
</evidence>
<dbReference type="Pfam" id="PF14559">
    <property type="entry name" value="TPR_19"/>
    <property type="match status" value="1"/>
</dbReference>
<feature type="repeat" description="TPR" evidence="6">
    <location>
        <begin position="477"/>
        <end position="510"/>
    </location>
</feature>
<reference evidence="9 10" key="1">
    <citation type="submission" date="2021-05" db="EMBL/GenBank/DDBJ databases">
        <title>The draft genome of Geobacter pelophilus DSM 12255.</title>
        <authorList>
            <person name="Xu Z."/>
            <person name="Masuda Y."/>
            <person name="Itoh H."/>
            <person name="Senoo K."/>
        </authorList>
    </citation>
    <scope>NUCLEOTIDE SEQUENCE [LARGE SCALE GENOMIC DNA]</scope>
    <source>
        <strain evidence="9 10">DSM 12255</strain>
    </source>
</reference>
<keyword evidence="6" id="KW-0802">TPR repeat</keyword>
<dbReference type="InterPro" id="IPR019734">
    <property type="entry name" value="TPR_rpt"/>
</dbReference>
<dbReference type="PROSITE" id="PS51332">
    <property type="entry name" value="B12_BINDING"/>
    <property type="match status" value="1"/>
</dbReference>
<dbReference type="Gene3D" id="1.25.40.10">
    <property type="entry name" value="Tetratricopeptide repeat domain"/>
    <property type="match status" value="1"/>
</dbReference>
<dbReference type="InterPro" id="IPR036724">
    <property type="entry name" value="Cobalamin-bd_sf"/>
</dbReference>
<evidence type="ECO:0000313" key="10">
    <source>
        <dbReference type="Proteomes" id="UP000811899"/>
    </source>
</evidence>
<dbReference type="InterPro" id="IPR011990">
    <property type="entry name" value="TPR-like_helical_dom_sf"/>
</dbReference>
<dbReference type="GO" id="GO:0031419">
    <property type="term" value="F:cobalamin binding"/>
    <property type="evidence" value="ECO:0007669"/>
    <property type="project" value="InterPro"/>
</dbReference>
<comment type="caution">
    <text evidence="9">The sequence shown here is derived from an EMBL/GenBank/DDBJ whole genome shotgun (WGS) entry which is preliminary data.</text>
</comment>
<dbReference type="InterPro" id="IPR058240">
    <property type="entry name" value="rSAM_sf"/>
</dbReference>
<dbReference type="InterPro" id="IPR034466">
    <property type="entry name" value="Methyltransferase_Class_B"/>
</dbReference>
<evidence type="ECO:0000313" key="9">
    <source>
        <dbReference type="EMBL" id="MBT0665479.1"/>
    </source>
</evidence>
<dbReference type="CDD" id="cd02068">
    <property type="entry name" value="radical_SAM_B12_BD"/>
    <property type="match status" value="1"/>
</dbReference>
<feature type="domain" description="Radical SAM core" evidence="8">
    <location>
        <begin position="184"/>
        <end position="416"/>
    </location>
</feature>
<dbReference type="SUPFAM" id="SSF52242">
    <property type="entry name" value="Cobalamin (vitamin B12)-binding domain"/>
    <property type="match status" value="1"/>
</dbReference>
<dbReference type="SMART" id="SM00729">
    <property type="entry name" value="Elp3"/>
    <property type="match status" value="1"/>
</dbReference>
<keyword evidence="2" id="KW-0949">S-adenosyl-L-methionine</keyword>
<comment type="cofactor">
    <cofactor evidence="1">
        <name>[4Fe-4S] cluster</name>
        <dbReference type="ChEBI" id="CHEBI:49883"/>
    </cofactor>
</comment>
<feature type="domain" description="B12-binding" evidence="7">
    <location>
        <begin position="8"/>
        <end position="140"/>
    </location>
</feature>
<protein>
    <submittedName>
        <fullName evidence="9">Cobalamin-dependent protein</fullName>
    </submittedName>
</protein>
<dbReference type="Gene3D" id="3.40.50.280">
    <property type="entry name" value="Cobalamin-binding domain"/>
    <property type="match status" value="1"/>
</dbReference>
<dbReference type="GO" id="GO:0005829">
    <property type="term" value="C:cytosol"/>
    <property type="evidence" value="ECO:0007669"/>
    <property type="project" value="TreeGrafter"/>
</dbReference>
<dbReference type="AlphaFoldDB" id="A0AAW4L2X4"/>
<dbReference type="InterPro" id="IPR051198">
    <property type="entry name" value="BchE-like"/>
</dbReference>
<dbReference type="GO" id="GO:0051539">
    <property type="term" value="F:4 iron, 4 sulfur cluster binding"/>
    <property type="evidence" value="ECO:0007669"/>
    <property type="project" value="UniProtKB-KW"/>
</dbReference>
<gene>
    <name evidence="9" type="ORF">KI809_14315</name>
</gene>
<evidence type="ECO:0000256" key="3">
    <source>
        <dbReference type="ARBA" id="ARBA00022723"/>
    </source>
</evidence>